<evidence type="ECO:0000313" key="2">
    <source>
        <dbReference type="Proteomes" id="UP000617340"/>
    </source>
</evidence>
<organism evidence="1 2">
    <name type="scientific">Vespula germanica</name>
    <name type="common">German yellow jacket</name>
    <name type="synonym">Paravespula germanica</name>
    <dbReference type="NCBI Taxonomy" id="30212"/>
    <lineage>
        <taxon>Eukaryota</taxon>
        <taxon>Metazoa</taxon>
        <taxon>Ecdysozoa</taxon>
        <taxon>Arthropoda</taxon>
        <taxon>Hexapoda</taxon>
        <taxon>Insecta</taxon>
        <taxon>Pterygota</taxon>
        <taxon>Neoptera</taxon>
        <taxon>Endopterygota</taxon>
        <taxon>Hymenoptera</taxon>
        <taxon>Apocrita</taxon>
        <taxon>Aculeata</taxon>
        <taxon>Vespoidea</taxon>
        <taxon>Vespidae</taxon>
        <taxon>Vespinae</taxon>
        <taxon>Vespula</taxon>
    </lineage>
</organism>
<dbReference type="Proteomes" id="UP000617340">
    <property type="component" value="Unassembled WGS sequence"/>
</dbReference>
<comment type="caution">
    <text evidence="1">The sequence shown here is derived from an EMBL/GenBank/DDBJ whole genome shotgun (WGS) entry which is preliminary data.</text>
</comment>
<name>A0A834NMM5_VESGE</name>
<proteinExistence type="predicted"/>
<keyword evidence="2" id="KW-1185">Reference proteome</keyword>
<dbReference type="EMBL" id="JACSDZ010000002">
    <property type="protein sequence ID" value="KAF7414128.1"/>
    <property type="molecule type" value="Genomic_DNA"/>
</dbReference>
<dbReference type="AlphaFoldDB" id="A0A834NMM5"/>
<sequence length="295" mass="33748">MEPKENLGMSNKNSLNFNEAFGACLSKKEYGIFECANHATLGVLRTFNEQDELNFGCLRLERADGYERELVDLDYDPRSFENVIKAAVKLIERRGMKWDLDYLYPGLQMRVGPTLNANGILEFVLNERPPSYVDRQSGTDLRFESWLTQQLLSRTTCSRQHGQGHQVVPYSNKFLLFRKAADKAPVALPPGVQVQSRVSHTAILWCAADHFEEGLAVDESGTLHKRSSRQINNNGPLYDHYHNLNLPYRPYRVPSNVEFAPYDRHVVREVVDVYDGSDQTDQSTRANKNFAWTKS</sequence>
<evidence type="ECO:0000313" key="1">
    <source>
        <dbReference type="EMBL" id="KAF7414128.1"/>
    </source>
</evidence>
<accession>A0A834NMM5</accession>
<reference evidence="1" key="1">
    <citation type="journal article" date="2020" name="G3 (Bethesda)">
        <title>High-Quality Assemblies for Three Invasive Social Wasps from the &lt;i&gt;Vespula&lt;/i&gt; Genus.</title>
        <authorList>
            <person name="Harrop T.W.R."/>
            <person name="Guhlin J."/>
            <person name="McLaughlin G.M."/>
            <person name="Permina E."/>
            <person name="Stockwell P."/>
            <person name="Gilligan J."/>
            <person name="Le Lec M.F."/>
            <person name="Gruber M.A.M."/>
            <person name="Quinn O."/>
            <person name="Lovegrove M."/>
            <person name="Duncan E.J."/>
            <person name="Remnant E.J."/>
            <person name="Van Eeckhoven J."/>
            <person name="Graham B."/>
            <person name="Knapp R.A."/>
            <person name="Langford K.W."/>
            <person name="Kronenberg Z."/>
            <person name="Press M.O."/>
            <person name="Eacker S.M."/>
            <person name="Wilson-Rankin E.E."/>
            <person name="Purcell J."/>
            <person name="Lester P.J."/>
            <person name="Dearden P.K."/>
        </authorList>
    </citation>
    <scope>NUCLEOTIDE SEQUENCE</scope>
    <source>
        <strain evidence="1">Linc-1</strain>
    </source>
</reference>
<protein>
    <submittedName>
        <fullName evidence="1">Uncharacterized protein</fullName>
    </submittedName>
</protein>
<gene>
    <name evidence="1" type="ORF">HZH68_002617</name>
</gene>